<accession>A0A4P7W2F0</accession>
<dbReference type="EMBL" id="CP039396">
    <property type="protein sequence ID" value="QCD41982.1"/>
    <property type="molecule type" value="Genomic_DNA"/>
</dbReference>
<feature type="domain" description="WCX" evidence="2">
    <location>
        <begin position="217"/>
        <end position="288"/>
    </location>
</feature>
<evidence type="ECO:0000259" key="2">
    <source>
        <dbReference type="Pfam" id="PF25583"/>
    </source>
</evidence>
<dbReference type="KEGG" id="ddb:E7747_06655"/>
<evidence type="ECO:0000313" key="3">
    <source>
        <dbReference type="EMBL" id="QCD41982.1"/>
    </source>
</evidence>
<dbReference type="PANTHER" id="PTHR34580:SF9">
    <property type="entry name" value="SLL5097 PROTEIN"/>
    <property type="match status" value="1"/>
</dbReference>
<keyword evidence="4" id="KW-1185">Reference proteome</keyword>
<organism evidence="3 4">
    <name type="scientific">Duncaniella dubosii</name>
    <dbReference type="NCBI Taxonomy" id="2518971"/>
    <lineage>
        <taxon>Bacteria</taxon>
        <taxon>Pseudomonadati</taxon>
        <taxon>Bacteroidota</taxon>
        <taxon>Bacteroidia</taxon>
        <taxon>Bacteroidales</taxon>
        <taxon>Muribaculaceae</taxon>
        <taxon>Duncaniella</taxon>
    </lineage>
</organism>
<dbReference type="PROSITE" id="PS52050">
    <property type="entry name" value="WYL"/>
    <property type="match status" value="1"/>
</dbReference>
<dbReference type="Proteomes" id="UP000297149">
    <property type="component" value="Chromosome"/>
</dbReference>
<dbReference type="Pfam" id="PF13280">
    <property type="entry name" value="WYL"/>
    <property type="match status" value="1"/>
</dbReference>
<evidence type="ECO:0000259" key="1">
    <source>
        <dbReference type="Pfam" id="PF13280"/>
    </source>
</evidence>
<sequence>MSTLPIIQRYIWLVNTIACFDGRLTFGEISRKWAESPMNDRSPLSRSTFYRYREGIRELFGIALECDAARGNVYYIAQDDCDGRLQTWLLDTLGIANVVSESRALSGRILPEHSPSGGANLVTAVEAMQSGQVLQMSYAGFNPHNIPSTFGIRPYAVKQSMNRWYLIGEGEDGHIRPYAFDRIRELTPTQDTFEFPSGFDVDGLFVHSVGVMTDEKPERVVIKVHDGQANYVRSLPLHHSQEEVEVETYTFELYVRPTVDFIMKLRSYGPAIEVVSPLWLRRQLASEAALTRERNS</sequence>
<evidence type="ECO:0000313" key="4">
    <source>
        <dbReference type="Proteomes" id="UP000297149"/>
    </source>
</evidence>
<name>A0A4P7W2F0_9BACT</name>
<dbReference type="Pfam" id="PF25583">
    <property type="entry name" value="WCX"/>
    <property type="match status" value="1"/>
</dbReference>
<reference evidence="4" key="1">
    <citation type="submission" date="2019-02" db="EMBL/GenBank/DDBJ databases">
        <title>Isolation and identification of novel species under the genus Muribaculum.</title>
        <authorList>
            <person name="Miyake S."/>
            <person name="Ding Y."/>
            <person name="Low A."/>
            <person name="Soh M."/>
            <person name="Seedorf H."/>
        </authorList>
    </citation>
    <scope>NUCLEOTIDE SEQUENCE [LARGE SCALE GENOMIC DNA]</scope>
    <source>
        <strain evidence="4">H5</strain>
    </source>
</reference>
<dbReference type="AlphaFoldDB" id="A0A4P7W2F0"/>
<gene>
    <name evidence="3" type="ORF">E7747_06655</name>
</gene>
<dbReference type="InterPro" id="IPR051534">
    <property type="entry name" value="CBASS_pafABC_assoc_protein"/>
</dbReference>
<protein>
    <submittedName>
        <fullName evidence="3">WYL domain-containing protein</fullName>
    </submittedName>
</protein>
<dbReference type="InterPro" id="IPR057727">
    <property type="entry name" value="WCX_dom"/>
</dbReference>
<dbReference type="InterPro" id="IPR026881">
    <property type="entry name" value="WYL_dom"/>
</dbReference>
<proteinExistence type="predicted"/>
<feature type="domain" description="WYL" evidence="1">
    <location>
        <begin position="121"/>
        <end position="187"/>
    </location>
</feature>
<dbReference type="PANTHER" id="PTHR34580">
    <property type="match status" value="1"/>
</dbReference>